<evidence type="ECO:0008006" key="4">
    <source>
        <dbReference type="Google" id="ProtNLM"/>
    </source>
</evidence>
<evidence type="ECO:0000313" key="3">
    <source>
        <dbReference type="Proteomes" id="UP000250266"/>
    </source>
</evidence>
<evidence type="ECO:0000313" key="2">
    <source>
        <dbReference type="EMBL" id="OCK85512.1"/>
    </source>
</evidence>
<feature type="compositionally biased region" description="Polar residues" evidence="1">
    <location>
        <begin position="121"/>
        <end position="134"/>
    </location>
</feature>
<dbReference type="PANTHER" id="PTHR37012">
    <property type="entry name" value="B-ZIP TRANSCRIPTION FACTOR (EUROFUNG)-RELATED"/>
    <property type="match status" value="1"/>
</dbReference>
<keyword evidence="3" id="KW-1185">Reference proteome</keyword>
<evidence type="ECO:0000256" key="1">
    <source>
        <dbReference type="SAM" id="MobiDB-lite"/>
    </source>
</evidence>
<protein>
    <recommendedName>
        <fullName evidence="4">BZIP domain-containing protein</fullName>
    </recommendedName>
</protein>
<dbReference type="Pfam" id="PF11905">
    <property type="entry name" value="DUF3425"/>
    <property type="match status" value="1"/>
</dbReference>
<dbReference type="AlphaFoldDB" id="A0A8E2EK55"/>
<dbReference type="Gene3D" id="1.20.5.170">
    <property type="match status" value="1"/>
</dbReference>
<dbReference type="OrthoDB" id="10261951at2759"/>
<accession>A0A8E2EK55</accession>
<dbReference type="EMBL" id="KV744818">
    <property type="protein sequence ID" value="OCK85512.1"/>
    <property type="molecule type" value="Genomic_DNA"/>
</dbReference>
<dbReference type="Proteomes" id="UP000250266">
    <property type="component" value="Unassembled WGS sequence"/>
</dbReference>
<dbReference type="CDD" id="cd14688">
    <property type="entry name" value="bZIP_YAP"/>
    <property type="match status" value="1"/>
</dbReference>
<name>A0A8E2EK55_9PEZI</name>
<dbReference type="PANTHER" id="PTHR37012:SF2">
    <property type="entry name" value="BZIP DOMAIN-CONTAINING PROTEIN-RELATED"/>
    <property type="match status" value="1"/>
</dbReference>
<gene>
    <name evidence="2" type="ORF">K432DRAFT_421768</name>
</gene>
<proteinExistence type="predicted"/>
<feature type="region of interest" description="Disordered" evidence="1">
    <location>
        <begin position="1"/>
        <end position="36"/>
    </location>
</feature>
<feature type="region of interest" description="Disordered" evidence="1">
    <location>
        <begin position="121"/>
        <end position="168"/>
    </location>
</feature>
<sequence>MDDSRSNQMRPKKDASQLPKSSRVERKRTQNRLSQQCVREKQQAYARQLESFVDFIKISHGNAKEGQDSRGELVRAHLALVQENQQLRDALLRMRKKLLSLSNSASAAADDEIIEQILQNDKQQQRKSTGQTPGQALMDDEGLDPHQSTQSPRPENEDVPPGDHQSEQLTPRIAGYTGIFDAFEGSSLLSEIGRSAPSAGKENVQDQDPYHVPHFSTSRLFESGTTTSIFQQRDWTMDSRRNPTSNYLEALHSGPQTRASPNNIDFLELSKVTGNTPGGQILPHGTTITPSPNIITTKVTKVCMTYMSRILGSPPLDGLNAGGLITNLAATASYFLGVLGGLEAFMFGTNAGKVCETIIRWRMMPTAANCLAIPEPFKPTHLQRQLPNHPLVFDFIMWPTVRDHLILHSHQFNSDDMIADILLNTVIDVPERDVAVNVYDLYYVDNQEWHNLAVNNGAATCASPNTVLCAHTQSMLKSKTDISEDTLLREVSLRMSKFPSENLADIKDPPLPTDNLDFLSRSKLQSAANYPSFPINELAQQYGINRPGEWKLTKSFSERHPFLQCASVTSSYYTASCASVLCC</sequence>
<dbReference type="InterPro" id="IPR021833">
    <property type="entry name" value="DUF3425"/>
</dbReference>
<reference evidence="2 3" key="1">
    <citation type="journal article" date="2016" name="Nat. Commun.">
        <title>Ectomycorrhizal ecology is imprinted in the genome of the dominant symbiotic fungus Cenococcum geophilum.</title>
        <authorList>
            <consortium name="DOE Joint Genome Institute"/>
            <person name="Peter M."/>
            <person name="Kohler A."/>
            <person name="Ohm R.A."/>
            <person name="Kuo A."/>
            <person name="Krutzmann J."/>
            <person name="Morin E."/>
            <person name="Arend M."/>
            <person name="Barry K.W."/>
            <person name="Binder M."/>
            <person name="Choi C."/>
            <person name="Clum A."/>
            <person name="Copeland A."/>
            <person name="Grisel N."/>
            <person name="Haridas S."/>
            <person name="Kipfer T."/>
            <person name="LaButti K."/>
            <person name="Lindquist E."/>
            <person name="Lipzen A."/>
            <person name="Maire R."/>
            <person name="Meier B."/>
            <person name="Mihaltcheva S."/>
            <person name="Molinier V."/>
            <person name="Murat C."/>
            <person name="Poggeler S."/>
            <person name="Quandt C.A."/>
            <person name="Sperisen C."/>
            <person name="Tritt A."/>
            <person name="Tisserant E."/>
            <person name="Crous P.W."/>
            <person name="Henrissat B."/>
            <person name="Nehls U."/>
            <person name="Egli S."/>
            <person name="Spatafora J.W."/>
            <person name="Grigoriev I.V."/>
            <person name="Martin F.M."/>
        </authorList>
    </citation>
    <scope>NUCLEOTIDE SEQUENCE [LARGE SCALE GENOMIC DNA]</scope>
    <source>
        <strain evidence="2 3">CBS 459.81</strain>
    </source>
</reference>
<organism evidence="2 3">
    <name type="scientific">Lepidopterella palustris CBS 459.81</name>
    <dbReference type="NCBI Taxonomy" id="1314670"/>
    <lineage>
        <taxon>Eukaryota</taxon>
        <taxon>Fungi</taxon>
        <taxon>Dikarya</taxon>
        <taxon>Ascomycota</taxon>
        <taxon>Pezizomycotina</taxon>
        <taxon>Dothideomycetes</taxon>
        <taxon>Pleosporomycetidae</taxon>
        <taxon>Mytilinidiales</taxon>
        <taxon>Argynnaceae</taxon>
        <taxon>Lepidopterella</taxon>
    </lineage>
</organism>